<evidence type="ECO:0000259" key="2">
    <source>
        <dbReference type="Pfam" id="PF14225"/>
    </source>
</evidence>
<feature type="compositionally biased region" description="Low complexity" evidence="1">
    <location>
        <begin position="1387"/>
        <end position="1401"/>
    </location>
</feature>
<feature type="domain" description="Cell morphogenesis protein C-terminal" evidence="2">
    <location>
        <begin position="768"/>
        <end position="1000"/>
    </location>
</feature>
<feature type="region of interest" description="Disordered" evidence="1">
    <location>
        <begin position="1048"/>
        <end position="1070"/>
    </location>
</feature>
<protein>
    <submittedName>
        <fullName evidence="3">Protein furry</fullName>
    </submittedName>
</protein>
<accession>A0ABQ8XB14</accession>
<feature type="compositionally biased region" description="Basic and acidic residues" evidence="1">
    <location>
        <begin position="1099"/>
        <end position="1112"/>
    </location>
</feature>
<name>A0ABQ8XB14_9EUKA</name>
<evidence type="ECO:0000313" key="3">
    <source>
        <dbReference type="EMBL" id="KAJ6228783.1"/>
    </source>
</evidence>
<keyword evidence="4" id="KW-1185">Reference proteome</keyword>
<feature type="region of interest" description="Disordered" evidence="1">
    <location>
        <begin position="1468"/>
        <end position="1496"/>
    </location>
</feature>
<dbReference type="Proteomes" id="UP001150062">
    <property type="component" value="Unassembled WGS sequence"/>
</dbReference>
<feature type="region of interest" description="Disordered" evidence="1">
    <location>
        <begin position="402"/>
        <end position="428"/>
    </location>
</feature>
<gene>
    <name evidence="3" type="ORF">M0813_08276</name>
</gene>
<reference evidence="3" key="1">
    <citation type="submission" date="2022-08" db="EMBL/GenBank/DDBJ databases">
        <title>Novel sulfate-reducing endosymbionts in the free-living metamonad Anaeramoeba.</title>
        <authorList>
            <person name="Jerlstrom-Hultqvist J."/>
            <person name="Cepicka I."/>
            <person name="Gallot-Lavallee L."/>
            <person name="Salas-Leiva D."/>
            <person name="Curtis B.A."/>
            <person name="Zahonova K."/>
            <person name="Pipaliya S."/>
            <person name="Dacks J."/>
            <person name="Roger A.J."/>
        </authorList>
    </citation>
    <scope>NUCLEOTIDE SEQUENCE</scope>
    <source>
        <strain evidence="3">Schooner1</strain>
    </source>
</reference>
<feature type="compositionally biased region" description="Polar residues" evidence="1">
    <location>
        <begin position="1472"/>
        <end position="1483"/>
    </location>
</feature>
<feature type="region of interest" description="Disordered" evidence="1">
    <location>
        <begin position="1366"/>
        <end position="1448"/>
    </location>
</feature>
<feature type="compositionally biased region" description="Polar residues" evidence="1">
    <location>
        <begin position="1428"/>
        <end position="1448"/>
    </location>
</feature>
<organism evidence="3 4">
    <name type="scientific">Anaeramoeba flamelloides</name>
    <dbReference type="NCBI Taxonomy" id="1746091"/>
    <lineage>
        <taxon>Eukaryota</taxon>
        <taxon>Metamonada</taxon>
        <taxon>Anaeramoebidae</taxon>
        <taxon>Anaeramoeba</taxon>
    </lineage>
</organism>
<evidence type="ECO:0000256" key="1">
    <source>
        <dbReference type="SAM" id="MobiDB-lite"/>
    </source>
</evidence>
<comment type="caution">
    <text evidence="3">The sequence shown here is derived from an EMBL/GenBank/DDBJ whole genome shotgun (WGS) entry which is preliminary data.</text>
</comment>
<feature type="region of interest" description="Disordered" evidence="1">
    <location>
        <begin position="1289"/>
        <end position="1333"/>
    </location>
</feature>
<dbReference type="Pfam" id="PF14225">
    <property type="entry name" value="MOR2-PAG1_C"/>
    <property type="match status" value="1"/>
</dbReference>
<dbReference type="InterPro" id="IPR025481">
    <property type="entry name" value="Cell_Morphogen_C"/>
</dbReference>
<feature type="region of interest" description="Disordered" evidence="1">
    <location>
        <begin position="1099"/>
        <end position="1198"/>
    </location>
</feature>
<dbReference type="EMBL" id="JAOAOG010000325">
    <property type="protein sequence ID" value="KAJ6228783.1"/>
    <property type="molecule type" value="Genomic_DNA"/>
</dbReference>
<feature type="compositionally biased region" description="Acidic residues" evidence="1">
    <location>
        <begin position="1402"/>
        <end position="1414"/>
    </location>
</feature>
<evidence type="ECO:0000313" key="4">
    <source>
        <dbReference type="Proteomes" id="UP001150062"/>
    </source>
</evidence>
<feature type="compositionally biased region" description="Basic residues" evidence="1">
    <location>
        <begin position="1138"/>
        <end position="1161"/>
    </location>
</feature>
<sequence>MEKEMIYEKKNIILNLISRLLKFLSNIQNFSIKKNPLVMLETRYNLIFLCLNCISFLRQNKKTLVSNRRIEFLNLFLLNCGIGERFSSNNSEENFEINKYLQLNEKLISDKKEFWKEIKTLYKSIMFLSKRGISIILYGELMDKGHLLLEGTIFTYLSGLVKKKTKIQNSIIIKDTLNNFLDQNFEQLFDIYLDFSLTHTTKVSIFFTNALIQYLLKKKIDIKFLNSRRIKPKFINFILFHLTDEMLLIRTQIFRIIEKYKSILLSKNLKKKKLTLIKFEVSEIKEKIVNNCVNQSELFTKENPKIILNVIFEIKKKFWLLERNYRKDTKQFKNIQSKQESILKYLIPWLKTIQYDNSKQMTIKTFKKILIMVFKFSMKKNIQNNIVQSLWNSIIYNKNKNVNTGDNNSQKKDPKKENDDSGINKNSSDNYTDTNLDGIYKFIISNCIGKFNEKYLDTSKKICVYLNKNNKLQLFNKLLNLDKLIYYKFNQKQKKSKFGFKKEKKKVRSLEKSHSMIVYGKNVMKRDGDEEIITIKSTILILLSEIISENLESTKNYLSRIIFLIIINFDNNNNYIVKHCKIILIQLLLSLIVKNKNSKIKDIQNCKKLILKLGKNEENSHLNNLDNKNNKIQYWQYEEINELKLNIKSESKIKHFLLNLLTIFNKNLINDDLNDSMIREYLLWITKTNDNLNMNKKVIDLHYYTRIQQLFRCLKCDNKYSLSIFNQLITSLQYFISNKLKKINSIILENLKTLEYLLKNLDTITRIPNFFWLSFQLLKSNNFIIYKYGITFLNNIISNEEFVNEKYQKKLIKLKPKNYSNTQLTSLIHKSVLFSKLDTNLIIECLFNFLKLNNETFIESHEKQTISNLVLLIPYLLRHFKLKSRKLTTVKNINLLIQYTKDLDFNLISQNLEDYRNQKFSSKDSFIQKISSNLSKLLIQYNLRDHYFQFLLNVITNCNNIFRVEFLNLFKYLYIEIDYKQNRDKSTQLNKNILRKLIKIQNNENSGLIMLIFSSFLSKMKFSKKDFTKKQLKSTRWDSIPNFRALKHGNNNNYNKGDDDDDNDGVEDQNENLNSIFNTKNKKLIIFEDEKKETELELKQKENSGIDDKEKVQQNNNMKPNLKIDVTSNINVEPLTKNNKKSKTRAKKQKRPKRSNSKLRIHNSILKNGKVNNHIQEKGEKDQKPEDGPIDQIPNEFASKGKVNDDKMISAFIHFVSVDNDITEGFISDQEEDDGIEEDLFIQELENEKKNKNQNQNQNQNVSEIESGIENEIENEIENAINDEIENGVNLNSESTNVKEKDGSNNCRSDDEMDILQDSDPLSFSDMGSVENSDSDLLDQLLSTRPEPVSDPGSESELELDNIIIYNPDPNKNEDPNINSDPDTESETNSNESQSASSGTENEIDSNESSDSELLDFLLSPRPDPVSDPNSESNLDFSIDMDSNSHFNSVQEEAPEIDLNFLDSFEDLESELNPNPDLNSGSDSDFDDILSKVNNN</sequence>
<feature type="compositionally biased region" description="Acidic residues" evidence="1">
    <location>
        <begin position="1058"/>
        <end position="1070"/>
    </location>
</feature>
<feature type="compositionally biased region" description="Basic and acidic residues" evidence="1">
    <location>
        <begin position="1175"/>
        <end position="1187"/>
    </location>
</feature>
<proteinExistence type="predicted"/>
<feature type="compositionally biased region" description="Basic and acidic residues" evidence="1">
    <location>
        <begin position="409"/>
        <end position="419"/>
    </location>
</feature>